<name>A0A2U8I8C9_9GAMM</name>
<dbReference type="PANTHER" id="PTHR12919">
    <property type="entry name" value="30S RIBOSOMAL PROTEIN S16"/>
    <property type="match status" value="1"/>
</dbReference>
<reference evidence="5 6" key="1">
    <citation type="submission" date="2017-05" db="EMBL/GenBank/DDBJ databases">
        <title>Genome sequence of Candidatus Fukatsuia symbiotica and Candidatus Hamiltonella defensa from Acyrthosiphon pisum strain 5D.</title>
        <authorList>
            <person name="Patel V.A."/>
            <person name="Chevignon G."/>
            <person name="Russell J.A."/>
            <person name="Oliver K.M."/>
        </authorList>
    </citation>
    <scope>NUCLEOTIDE SEQUENCE [LARGE SCALE GENOMIC DNA]</scope>
    <source>
        <strain evidence="5 6">5D</strain>
    </source>
</reference>
<accession>A0A2U8I8C9</accession>
<dbReference type="AlphaFoldDB" id="A0A2U8I8C9"/>
<dbReference type="STRING" id="1878942.GCA_900128755_01311"/>
<dbReference type="SUPFAM" id="SSF54565">
    <property type="entry name" value="Ribosomal protein S16"/>
    <property type="match status" value="1"/>
</dbReference>
<dbReference type="NCBIfam" id="TIGR00002">
    <property type="entry name" value="S16"/>
    <property type="match status" value="1"/>
</dbReference>
<keyword evidence="6" id="KW-1185">Reference proteome</keyword>
<dbReference type="KEGG" id="fsm:CCS41_10455"/>
<dbReference type="InterPro" id="IPR000307">
    <property type="entry name" value="Ribosomal_bS16"/>
</dbReference>
<protein>
    <recommendedName>
        <fullName evidence="3">Small ribosomal subunit protein bS16</fullName>
    </recommendedName>
</protein>
<sequence length="236" mass="24827">MVTIRLARGGAKKRPFYQVVVADSRNARDGRFIERVGFFNPLAPLAQGRTELLRLNADRIEHWLRKGATVSARVSGMAISETLKVKDLVRNVLISGKKEKEAKESVDPANLLEKADRETADAVIDVAIKAANKAKNAAKKAANNESIAKNAAAEANATTAKKAAEKAANAADVAKKAAEKAASVAKKAVEKATEKMSAPAKKAAEKTEKLSLEAANAATKAVDAAMKAADAAKKAA</sequence>
<proteinExistence type="inferred from homology"/>
<dbReference type="InterPro" id="IPR023803">
    <property type="entry name" value="Ribosomal_bS16_dom_sf"/>
</dbReference>
<evidence type="ECO:0000256" key="3">
    <source>
        <dbReference type="HAMAP-Rule" id="MF_00385"/>
    </source>
</evidence>
<evidence type="ECO:0000256" key="2">
    <source>
        <dbReference type="ARBA" id="ARBA00023274"/>
    </source>
</evidence>
<dbReference type="HAMAP" id="MF_00385">
    <property type="entry name" value="Ribosomal_bS16"/>
    <property type="match status" value="1"/>
</dbReference>
<dbReference type="InterPro" id="IPR020592">
    <property type="entry name" value="Ribosomal_bS16_CS"/>
</dbReference>
<keyword evidence="2 3" id="KW-0687">Ribonucleoprotein</keyword>
<dbReference type="GO" id="GO:0015935">
    <property type="term" value="C:small ribosomal subunit"/>
    <property type="evidence" value="ECO:0007669"/>
    <property type="project" value="TreeGrafter"/>
</dbReference>
<dbReference type="OrthoDB" id="9807878at2"/>
<dbReference type="GO" id="GO:0006412">
    <property type="term" value="P:translation"/>
    <property type="evidence" value="ECO:0007669"/>
    <property type="project" value="UniProtKB-UniRule"/>
</dbReference>
<organism evidence="5 6">
    <name type="scientific">Candidatus Fukatsuia symbiotica</name>
    <dbReference type="NCBI Taxonomy" id="1878942"/>
    <lineage>
        <taxon>Bacteria</taxon>
        <taxon>Pseudomonadati</taxon>
        <taxon>Pseudomonadota</taxon>
        <taxon>Gammaproteobacteria</taxon>
        <taxon>Enterobacterales</taxon>
        <taxon>Yersiniaceae</taxon>
        <taxon>Candidatus Fukatsuia</taxon>
    </lineage>
</organism>
<dbReference type="PANTHER" id="PTHR12919:SF20">
    <property type="entry name" value="SMALL RIBOSOMAL SUBUNIT PROTEIN BS16M"/>
    <property type="match status" value="1"/>
</dbReference>
<gene>
    <name evidence="3" type="primary">rpsP</name>
    <name evidence="5" type="ORF">CCS41_10455</name>
</gene>
<dbReference type="EMBL" id="CP021659">
    <property type="protein sequence ID" value="AWK15411.1"/>
    <property type="molecule type" value="Genomic_DNA"/>
</dbReference>
<evidence type="ECO:0000256" key="4">
    <source>
        <dbReference type="SAM" id="MobiDB-lite"/>
    </source>
</evidence>
<dbReference type="GO" id="GO:0005737">
    <property type="term" value="C:cytoplasm"/>
    <property type="evidence" value="ECO:0007669"/>
    <property type="project" value="UniProtKB-ARBA"/>
</dbReference>
<dbReference type="Gene3D" id="3.30.1320.10">
    <property type="match status" value="1"/>
</dbReference>
<keyword evidence="1 3" id="KW-0689">Ribosomal protein</keyword>
<feature type="region of interest" description="Disordered" evidence="4">
    <location>
        <begin position="188"/>
        <end position="207"/>
    </location>
</feature>
<comment type="similarity">
    <text evidence="3">Belongs to the bacterial ribosomal protein bS16 family.</text>
</comment>
<dbReference type="Pfam" id="PF00886">
    <property type="entry name" value="Ribosomal_S16"/>
    <property type="match status" value="1"/>
</dbReference>
<dbReference type="GO" id="GO:0003735">
    <property type="term" value="F:structural constituent of ribosome"/>
    <property type="evidence" value="ECO:0007669"/>
    <property type="project" value="InterPro"/>
</dbReference>
<dbReference type="PROSITE" id="PS00732">
    <property type="entry name" value="RIBOSOMAL_S16"/>
    <property type="match status" value="1"/>
</dbReference>
<dbReference type="Proteomes" id="UP000261875">
    <property type="component" value="Chromosome"/>
</dbReference>
<evidence type="ECO:0000313" key="5">
    <source>
        <dbReference type="EMBL" id="AWK15411.1"/>
    </source>
</evidence>
<evidence type="ECO:0000313" key="6">
    <source>
        <dbReference type="Proteomes" id="UP000261875"/>
    </source>
</evidence>
<evidence type="ECO:0000256" key="1">
    <source>
        <dbReference type="ARBA" id="ARBA00022980"/>
    </source>
</evidence>